<protein>
    <submittedName>
        <fullName evidence="1">Uncharacterized protein</fullName>
    </submittedName>
</protein>
<evidence type="ECO:0000313" key="1">
    <source>
        <dbReference type="EMBL" id="KAI3719276.1"/>
    </source>
</evidence>
<keyword evidence="2" id="KW-1185">Reference proteome</keyword>
<reference evidence="1 2" key="2">
    <citation type="journal article" date="2022" name="Mol. Ecol. Resour.">
        <title>The genomes of chicory, endive, great burdock and yacon provide insights into Asteraceae paleo-polyploidization history and plant inulin production.</title>
        <authorList>
            <person name="Fan W."/>
            <person name="Wang S."/>
            <person name="Wang H."/>
            <person name="Wang A."/>
            <person name="Jiang F."/>
            <person name="Liu H."/>
            <person name="Zhao H."/>
            <person name="Xu D."/>
            <person name="Zhang Y."/>
        </authorList>
    </citation>
    <scope>NUCLEOTIDE SEQUENCE [LARGE SCALE GENOMIC DNA]</scope>
    <source>
        <strain evidence="2">cv. Niubang</strain>
    </source>
</reference>
<dbReference type="EMBL" id="CM042052">
    <property type="protein sequence ID" value="KAI3719276.1"/>
    <property type="molecule type" value="Genomic_DNA"/>
</dbReference>
<accession>A0ACB9BBZ2</accession>
<evidence type="ECO:0000313" key="2">
    <source>
        <dbReference type="Proteomes" id="UP001055879"/>
    </source>
</evidence>
<dbReference type="Proteomes" id="UP001055879">
    <property type="component" value="Linkage Group LG06"/>
</dbReference>
<proteinExistence type="predicted"/>
<organism evidence="1 2">
    <name type="scientific">Arctium lappa</name>
    <name type="common">Greater burdock</name>
    <name type="synonym">Lappa major</name>
    <dbReference type="NCBI Taxonomy" id="4217"/>
    <lineage>
        <taxon>Eukaryota</taxon>
        <taxon>Viridiplantae</taxon>
        <taxon>Streptophyta</taxon>
        <taxon>Embryophyta</taxon>
        <taxon>Tracheophyta</taxon>
        <taxon>Spermatophyta</taxon>
        <taxon>Magnoliopsida</taxon>
        <taxon>eudicotyledons</taxon>
        <taxon>Gunneridae</taxon>
        <taxon>Pentapetalae</taxon>
        <taxon>asterids</taxon>
        <taxon>campanulids</taxon>
        <taxon>Asterales</taxon>
        <taxon>Asteraceae</taxon>
        <taxon>Carduoideae</taxon>
        <taxon>Cardueae</taxon>
        <taxon>Arctiinae</taxon>
        <taxon>Arctium</taxon>
    </lineage>
</organism>
<sequence>MIQDKWEISCSMNITSRSAAKKHSESLDNNDVEDLFIPIDLGMKLPGTNSGEDERLYSLLMQNLVSTFKPVSAMMNLTTIMIISLAINNNVLP</sequence>
<name>A0ACB9BBZ2_ARCLA</name>
<comment type="caution">
    <text evidence="1">The sequence shown here is derived from an EMBL/GenBank/DDBJ whole genome shotgun (WGS) entry which is preliminary data.</text>
</comment>
<gene>
    <name evidence="1" type="ORF">L6452_20171</name>
</gene>
<reference evidence="2" key="1">
    <citation type="journal article" date="2022" name="Mol. Ecol. Resour.">
        <title>The genomes of chicory, endive, great burdock and yacon provide insights into Asteraceae palaeo-polyploidization history and plant inulin production.</title>
        <authorList>
            <person name="Fan W."/>
            <person name="Wang S."/>
            <person name="Wang H."/>
            <person name="Wang A."/>
            <person name="Jiang F."/>
            <person name="Liu H."/>
            <person name="Zhao H."/>
            <person name="Xu D."/>
            <person name="Zhang Y."/>
        </authorList>
    </citation>
    <scope>NUCLEOTIDE SEQUENCE [LARGE SCALE GENOMIC DNA]</scope>
    <source>
        <strain evidence="2">cv. Niubang</strain>
    </source>
</reference>